<evidence type="ECO:0000313" key="7">
    <source>
        <dbReference type="Ensembl" id="ENSEASP00005000839.2"/>
    </source>
</evidence>
<reference evidence="7" key="3">
    <citation type="submission" date="2025-09" db="UniProtKB">
        <authorList>
            <consortium name="Ensembl"/>
        </authorList>
    </citation>
    <scope>IDENTIFICATION</scope>
</reference>
<dbReference type="Proteomes" id="UP000694387">
    <property type="component" value="Chromosome 25"/>
</dbReference>
<organism evidence="7 8">
    <name type="scientific">Equus asinus</name>
    <name type="common">Donkey</name>
    <name type="synonym">Equus africanus asinus</name>
    <dbReference type="NCBI Taxonomy" id="9793"/>
    <lineage>
        <taxon>Eukaryota</taxon>
        <taxon>Metazoa</taxon>
        <taxon>Chordata</taxon>
        <taxon>Craniata</taxon>
        <taxon>Vertebrata</taxon>
        <taxon>Euteleostomi</taxon>
        <taxon>Mammalia</taxon>
        <taxon>Eutheria</taxon>
        <taxon>Laurasiatheria</taxon>
        <taxon>Perissodactyla</taxon>
        <taxon>Equidae</taxon>
        <taxon>Equus</taxon>
    </lineage>
</organism>
<reference evidence="7 8" key="1">
    <citation type="journal article" date="2020" name="Nat. Commun.">
        <title>Donkey genomes provide new insights into domestication and selection for coat color.</title>
        <authorList>
            <person name="Wang"/>
            <person name="C."/>
            <person name="Li"/>
            <person name="H."/>
            <person name="Guo"/>
            <person name="Y."/>
            <person name="Huang"/>
            <person name="J."/>
            <person name="Sun"/>
            <person name="Y."/>
            <person name="Min"/>
            <person name="J."/>
            <person name="Wang"/>
            <person name="J."/>
            <person name="Fang"/>
            <person name="X."/>
            <person name="Zhao"/>
            <person name="Z."/>
            <person name="Wang"/>
            <person name="S."/>
            <person name="Zhang"/>
            <person name="Y."/>
            <person name="Liu"/>
            <person name="Q."/>
            <person name="Jiang"/>
            <person name="Q."/>
            <person name="Wang"/>
            <person name="X."/>
            <person name="Guo"/>
            <person name="Y."/>
            <person name="Yang"/>
            <person name="C."/>
            <person name="Wang"/>
            <person name="Y."/>
            <person name="Tian"/>
            <person name="F."/>
            <person name="Zhuang"/>
            <person name="G."/>
            <person name="Fan"/>
            <person name="Y."/>
            <person name="Gao"/>
            <person name="Q."/>
            <person name="Li"/>
            <person name="Y."/>
            <person name="Ju"/>
            <person name="Z."/>
            <person name="Li"/>
            <person name="J."/>
            <person name="Li"/>
            <person name="R."/>
            <person name="Hou"/>
            <person name="M."/>
            <person name="Yang"/>
            <person name="G."/>
            <person name="Liu"/>
            <person name="G."/>
            <person name="Liu"/>
            <person name="W."/>
            <person name="Guo"/>
            <person name="J."/>
            <person name="Pan"/>
            <person name="S."/>
            <person name="Fan"/>
            <person name="G."/>
            <person name="Zhang"/>
            <person name="W."/>
            <person name="Zhang"/>
            <person name="R."/>
            <person name="Yu"/>
            <person name="J."/>
            <person name="Zhang"/>
            <person name="X."/>
            <person name="Yin"/>
            <person name="Q."/>
            <person name="Ji"/>
            <person name="C."/>
            <person name="Jin"/>
            <person name="Y."/>
            <person name="Yue"/>
            <person name="G."/>
            <person name="Liu"/>
            <person name="M."/>
            <person name="Xu"/>
            <person name="J."/>
            <person name="Liu"/>
            <person name="S."/>
            <person name="Jordana"/>
            <person name="J."/>
            <person name="Noce"/>
            <person name="A."/>
            <person name="Amills"/>
            <person name="M."/>
            <person name="Wu"/>
            <person name="D.D."/>
            <person name="Li"/>
            <person name="S."/>
            <person name="Zhou"/>
            <person name="X. and Zhong"/>
            <person name="J."/>
        </authorList>
    </citation>
    <scope>NUCLEOTIDE SEQUENCE [LARGE SCALE GENOMIC DNA]</scope>
</reference>
<dbReference type="InterPro" id="IPR011990">
    <property type="entry name" value="TPR-like_helical_dom_sf"/>
</dbReference>
<dbReference type="InterPro" id="IPR037516">
    <property type="entry name" value="Tripartite_DENN"/>
</dbReference>
<feature type="compositionally biased region" description="Low complexity" evidence="4">
    <location>
        <begin position="842"/>
        <end position="859"/>
    </location>
</feature>
<feature type="compositionally biased region" description="Low complexity" evidence="4">
    <location>
        <begin position="672"/>
        <end position="682"/>
    </location>
</feature>
<dbReference type="GO" id="GO:0005829">
    <property type="term" value="C:cytosol"/>
    <property type="evidence" value="ECO:0007669"/>
    <property type="project" value="UniProtKB-ARBA"/>
</dbReference>
<dbReference type="InterPro" id="IPR023341">
    <property type="entry name" value="MABP"/>
</dbReference>
<feature type="compositionally biased region" description="Pro residues" evidence="4">
    <location>
        <begin position="1016"/>
        <end position="1031"/>
    </location>
</feature>
<evidence type="ECO:0000259" key="5">
    <source>
        <dbReference type="PROSITE" id="PS50211"/>
    </source>
</evidence>
<dbReference type="GeneTree" id="ENSGT00940000160472"/>
<feature type="region of interest" description="Disordered" evidence="4">
    <location>
        <begin position="1147"/>
        <end position="1170"/>
    </location>
</feature>
<dbReference type="GO" id="GO:0005085">
    <property type="term" value="F:guanyl-nucleotide exchange factor activity"/>
    <property type="evidence" value="ECO:0007669"/>
    <property type="project" value="UniProtKB-KW"/>
</dbReference>
<dbReference type="Gene3D" id="2.100.10.50">
    <property type="match status" value="1"/>
</dbReference>
<dbReference type="PROSITE" id="PS50211">
    <property type="entry name" value="DENN"/>
    <property type="match status" value="1"/>
</dbReference>
<dbReference type="InterPro" id="IPR051696">
    <property type="entry name" value="DENN_Domain_GEFs"/>
</dbReference>
<dbReference type="GO" id="GO:0031410">
    <property type="term" value="C:cytoplasmic vesicle"/>
    <property type="evidence" value="ECO:0007669"/>
    <property type="project" value="TreeGrafter"/>
</dbReference>
<feature type="region of interest" description="Disordered" evidence="4">
    <location>
        <begin position="661"/>
        <end position="687"/>
    </location>
</feature>
<proteinExistence type="predicted"/>
<keyword evidence="8" id="KW-1185">Reference proteome</keyword>
<dbReference type="Gene3D" id="3.40.50.11500">
    <property type="match status" value="1"/>
</dbReference>
<evidence type="ECO:0000256" key="3">
    <source>
        <dbReference type="PROSITE-ProRule" id="PRU00708"/>
    </source>
</evidence>
<feature type="domain" description="MABP" evidence="6">
    <location>
        <begin position="44"/>
        <end position="203"/>
    </location>
</feature>
<dbReference type="PANTHER" id="PTHR12296">
    <property type="entry name" value="DENN DOMAIN-CONTAINING PROTEIN 4"/>
    <property type="match status" value="1"/>
</dbReference>
<sequence>MAEERPPRLVDYFVIAGLAGNGAPIPEETWVPEPSGPLRPPRPAEPITDVAVIARALGEEVPQGYTCIQASAGGHPLELSAGLLGGTQPVICYRRGRDKPPLVELGVLYEGKERPKPGFQVLDTTPYSHSANLAPPGPGHPRTYLTYRRAAEGAGLHALGITDLCLVLPSKGEGTPHTYCRLPRNLNPGMWGPAVYLCYKVGLAKANTLVYEAGVRRRPAVLRGVPAGQAVGAAGAGAGPAERGGARPRAGGRAVRSRRAIAVLSRWPAFPAFRAFLTFLYRYSVSGPHRLPLEAHISHFIHNVPFPSPQRPRILVQMSPYDNLLLCQPVSSPLPLSGASFLQLLQSLGPELAITLLLAVLTEHKLLVHSLRPDLLTSVCEALVSMIFPLHWQCPYIPLCPLVLADVLSAPVPFIVGIHSSYFDLHDPPADVICVDLDTNTLFQTEEKKPLSPRTLPRRPYKVLLATLTNLYQQLDQTYTGPEEEASLEFLLTDYEAVCGRRARLEREVQGAFLRFMACLLKGYRDFLLPLTQAPSEGARDVDNLFFLQGFLKSRERSSHKLYSQLLRTQMFSQFIEECSFGSARHAALEFFDSCVDKVHPEQEKPEPTPLVELEELSGSELTVFITPPEEPPVPEGSEPTLQYCYDGFPELQAELFESPQEQPGALPVPGPSRSAPSSPAPRRTKQEMKVAQRMAQKSAAVPELWARCLLGHCYGLWFLCLPAYVRSAPSRVRALHTAYQVLRQMESRKVVLPDEVCYRVLMQLCSHYGQPVLSVQVMLEMLRAGIVPNTITYGYYNKAVLESKWPSGTPGGRLRWAKLRNVVLGAAQFRQPLRERRKQRQQQQQQQQQKQQAAAQQKTGSSQTEPSLERPSPTRPLHRQTTWAGRSLRDPASPSGRLVKSGSLGSAQGAQPTVEAGVAHMIEALGVLKPRGSPVPWHDGSLSDLSLTGEEPAPGGSPGDSGSALSTQSSEALEGLSGRVPKASGHQDEASTPRRGLGARLQQLLTPSRRSPTSRIPPPELPPDLPPPARRSPMDSLLRPRERPGSTASESSASLGSEWDLSESSISSLSLRHSSERLSDTPGSFQPPSLEILLSSCSLCRACDSLVYDEEIMAGWAPDDSNLNTTCPFCACPFVPLLSVQTLDFRPSAPSPKPAPADGGGNKDAPVPGGPGPVLSNRRLCLALDEPQLCNGHMGGASQRVEGGAWAYLSPLVLRKELESLIENEGSEVLALPELPATHPIIFWNLLWYFQRLQLPSILPCLVLASCDGPPPPQAPSPWLTPDPASVQVRLLWDVLTPDPNSCPPLYVLWRVHSQIPQRVVWPGPVPASLSLALLESVLRHVGLNEVHKAVGLLLETLGPPPTGLHLQRGIYREILFLTMAAMGKDHMDIVAFDKKYKSAFNKLASSMGKEELRQRRAQMPTPKAIDCRKCFGAPLEC</sequence>
<dbReference type="Pfam" id="PF03455">
    <property type="entry name" value="dDENN"/>
    <property type="match status" value="1"/>
</dbReference>
<evidence type="ECO:0000256" key="2">
    <source>
        <dbReference type="ARBA" id="ARBA00022658"/>
    </source>
</evidence>
<gene>
    <name evidence="7" type="primary">DENND4B</name>
</gene>
<accession>A0A8C4KQY1</accession>
<dbReference type="InterPro" id="IPR001194">
    <property type="entry name" value="cDENN_dom"/>
</dbReference>
<dbReference type="FunFam" id="1.25.40.10:FF:000042">
    <property type="entry name" value="C-myc promoter-binding protein isoform X1"/>
    <property type="match status" value="1"/>
</dbReference>
<dbReference type="GO" id="GO:0005654">
    <property type="term" value="C:nucleoplasm"/>
    <property type="evidence" value="ECO:0007669"/>
    <property type="project" value="Ensembl"/>
</dbReference>
<evidence type="ECO:0000256" key="4">
    <source>
        <dbReference type="SAM" id="MobiDB-lite"/>
    </source>
</evidence>
<dbReference type="FunFam" id="2.100.10.50:FF:000001">
    <property type="entry name" value="DENN domain containing 4C"/>
    <property type="match status" value="1"/>
</dbReference>
<evidence type="ECO:0000313" key="8">
    <source>
        <dbReference type="Proteomes" id="UP000694387"/>
    </source>
</evidence>
<dbReference type="SMART" id="SM00801">
    <property type="entry name" value="dDENN"/>
    <property type="match status" value="1"/>
</dbReference>
<feature type="region of interest" description="Disordered" evidence="4">
    <location>
        <begin position="834"/>
        <end position="911"/>
    </location>
</feature>
<dbReference type="InterPro" id="IPR043153">
    <property type="entry name" value="DENN_C"/>
</dbReference>
<dbReference type="GO" id="GO:0032483">
    <property type="term" value="P:regulation of Rab protein signal transduction"/>
    <property type="evidence" value="ECO:0007669"/>
    <property type="project" value="Ensembl"/>
</dbReference>
<feature type="repeat" description="PPR" evidence="3">
    <location>
        <begin position="755"/>
        <end position="789"/>
    </location>
</feature>
<dbReference type="Pfam" id="PF02141">
    <property type="entry name" value="DENN"/>
    <property type="match status" value="1"/>
</dbReference>
<feature type="region of interest" description="Disordered" evidence="4">
    <location>
        <begin position="932"/>
        <end position="1060"/>
    </location>
</feature>
<protein>
    <submittedName>
        <fullName evidence="7">DENN domain containing 4B</fullName>
    </submittedName>
</protein>
<dbReference type="InterPro" id="IPR005112">
    <property type="entry name" value="dDENN_dom"/>
</dbReference>
<evidence type="ECO:0000259" key="6">
    <source>
        <dbReference type="PROSITE" id="PS51498"/>
    </source>
</evidence>
<dbReference type="InterPro" id="IPR002885">
    <property type="entry name" value="PPR_rpt"/>
</dbReference>
<name>A0A8C4KQY1_EQUAS</name>
<dbReference type="PROSITE" id="PS51498">
    <property type="entry name" value="MABP"/>
    <property type="match status" value="1"/>
</dbReference>
<dbReference type="PANTHER" id="PTHR12296:SF18">
    <property type="entry name" value="DENN DOMAIN-CONTAINING PROTEIN 4B"/>
    <property type="match status" value="1"/>
</dbReference>
<feature type="compositionally biased region" description="Low complexity" evidence="4">
    <location>
        <begin position="1046"/>
        <end position="1060"/>
    </location>
</feature>
<dbReference type="Ensembl" id="ENSEAST00005000973.2">
    <property type="protein sequence ID" value="ENSEASP00005000839.2"/>
    <property type="gene ID" value="ENSEASG00005000741.2"/>
</dbReference>
<dbReference type="Gene3D" id="1.25.40.10">
    <property type="entry name" value="Tetratricopeptide repeat domain"/>
    <property type="match status" value="1"/>
</dbReference>
<reference evidence="7" key="2">
    <citation type="submission" date="2025-08" db="UniProtKB">
        <authorList>
            <consortium name="Ensembl"/>
        </authorList>
    </citation>
    <scope>IDENTIFICATION</scope>
</reference>
<feature type="compositionally biased region" description="Low complexity" evidence="4">
    <location>
        <begin position="995"/>
        <end position="1015"/>
    </location>
</feature>
<feature type="domain" description="UDENN" evidence="5">
    <location>
        <begin position="149"/>
        <end position="587"/>
    </location>
</feature>
<evidence type="ECO:0000256" key="1">
    <source>
        <dbReference type="ARBA" id="ARBA00022553"/>
    </source>
</evidence>
<feature type="compositionally biased region" description="Low complexity" evidence="4">
    <location>
        <begin position="950"/>
        <end position="965"/>
    </location>
</feature>
<keyword evidence="1" id="KW-0597">Phosphoprotein</keyword>
<dbReference type="SMART" id="SM00799">
    <property type="entry name" value="DENN"/>
    <property type="match status" value="1"/>
</dbReference>
<keyword evidence="2" id="KW-0344">Guanine-nucleotide releasing factor</keyword>
<dbReference type="GO" id="GO:0005794">
    <property type="term" value="C:Golgi apparatus"/>
    <property type="evidence" value="ECO:0007669"/>
    <property type="project" value="Ensembl"/>
</dbReference>
<dbReference type="PROSITE" id="PS51375">
    <property type="entry name" value="PPR"/>
    <property type="match status" value="1"/>
</dbReference>